<keyword evidence="3" id="KW-1185">Reference proteome</keyword>
<evidence type="ECO:0000313" key="3">
    <source>
        <dbReference type="Proteomes" id="UP000572754"/>
    </source>
</evidence>
<dbReference type="AlphaFoldDB" id="A0A8H5T0D9"/>
<keyword evidence="1" id="KW-1133">Transmembrane helix</keyword>
<evidence type="ECO:0000256" key="1">
    <source>
        <dbReference type="SAM" id="Phobius"/>
    </source>
</evidence>
<name>A0A8H5T0D9_FUSCI</name>
<gene>
    <name evidence="2" type="ORF">FCIRC_11215</name>
</gene>
<organism evidence="2 3">
    <name type="scientific">Fusarium circinatum</name>
    <name type="common">Pitch canker fungus</name>
    <name type="synonym">Gibberella circinata</name>
    <dbReference type="NCBI Taxonomy" id="48490"/>
    <lineage>
        <taxon>Eukaryota</taxon>
        <taxon>Fungi</taxon>
        <taxon>Dikarya</taxon>
        <taxon>Ascomycota</taxon>
        <taxon>Pezizomycotina</taxon>
        <taxon>Sordariomycetes</taxon>
        <taxon>Hypocreomycetidae</taxon>
        <taxon>Hypocreales</taxon>
        <taxon>Nectriaceae</taxon>
        <taxon>Fusarium</taxon>
        <taxon>Fusarium fujikuroi species complex</taxon>
    </lineage>
</organism>
<protein>
    <submittedName>
        <fullName evidence="2">Uncharacterized protein</fullName>
    </submittedName>
</protein>
<keyword evidence="1" id="KW-0812">Transmembrane</keyword>
<evidence type="ECO:0000313" key="2">
    <source>
        <dbReference type="EMBL" id="KAF5663325.1"/>
    </source>
</evidence>
<comment type="caution">
    <text evidence="2">The sequence shown here is derived from an EMBL/GenBank/DDBJ whole genome shotgun (WGS) entry which is preliminary data.</text>
</comment>
<feature type="transmembrane region" description="Helical" evidence="1">
    <location>
        <begin position="42"/>
        <end position="61"/>
    </location>
</feature>
<reference evidence="3" key="1">
    <citation type="journal article" date="2020" name="BMC Genomics">
        <title>Correction to: Identification and distribution of gene clusters required for synthesis of sphingolipid metabolism inhibitors in diverse species of the filamentous fungus Fusarium.</title>
        <authorList>
            <person name="Kim H.S."/>
            <person name="Lohmar J.M."/>
            <person name="Busman M."/>
            <person name="Brown D.W."/>
            <person name="Naumann T.A."/>
            <person name="Divon H.H."/>
            <person name="Lysoe E."/>
            <person name="Uhlig S."/>
            <person name="Proctor R.H."/>
        </authorList>
    </citation>
    <scope>NUCLEOTIDE SEQUENCE [LARGE SCALE GENOMIC DNA]</scope>
    <source>
        <strain evidence="3">NRRL 25331</strain>
    </source>
</reference>
<dbReference type="Proteomes" id="UP000572754">
    <property type="component" value="Unassembled WGS sequence"/>
</dbReference>
<accession>A0A8H5T0D9</accession>
<dbReference type="EMBL" id="JAAQPE010000435">
    <property type="protein sequence ID" value="KAF5663325.1"/>
    <property type="molecule type" value="Genomic_DNA"/>
</dbReference>
<keyword evidence="1" id="KW-0472">Membrane</keyword>
<proteinExistence type="predicted"/>
<reference evidence="2 3" key="2">
    <citation type="submission" date="2020-05" db="EMBL/GenBank/DDBJ databases">
        <title>Identification and distribution of gene clusters putatively required for synthesis of sphingolipid metabolism inhibitors in phylogenetically diverse species of the filamentous fungus Fusarium.</title>
        <authorList>
            <person name="Kim H.-S."/>
            <person name="Busman M."/>
            <person name="Brown D.W."/>
            <person name="Divon H."/>
            <person name="Uhlig S."/>
            <person name="Proctor R.H."/>
        </authorList>
    </citation>
    <scope>NUCLEOTIDE SEQUENCE [LARGE SCALE GENOMIC DNA]</scope>
    <source>
        <strain evidence="2 3">NRRL 25331</strain>
    </source>
</reference>
<sequence>MPSITAVTIFIFGLSAFNHGVSNLISPRKALAAKQLQDSALPALNGFSVAIIGIGIYYMLAAYQENRGFFALTLARFISARIFWLQGPAWRVIATWEAFSAALTAVALTYEGYHGSLGSNSWNLGSGPQESLASERFHGAKQVQAIFELVLRAPVTPSTPSESQHGRAQLRHCLRDVRWGWRPRGVWQLAPMNKSLSLLLVSKQFYVEVQDIFRRLPNSYHVDIMFVKNYGFWPTWDIIKRPTSRYIDKITSTIRIFEPTDDLDDRFKDSLSFRGGDGGPESAAWALYELLVSLIQHGPGYVGHPNNQGFVINEIEVNIVSPTDSAAHTRLACRDNENPRWLRLCGIEYGDEPVPEKRLAGYMTHFLDIVFRSDSDVRPYSQELYEHILESITFQLNGQEWEKRRIDEYLEKCHPSTWPQDYRNGWCRKTLRTRQWLRMIHRRREKVRKGLEVHNKQPK</sequence>